<accession>A0ABV0F613</accession>
<proteinExistence type="predicted"/>
<protein>
    <recommendedName>
        <fullName evidence="4">Oxygen-regulated invasion protein OrgB</fullName>
    </recommendedName>
</protein>
<gene>
    <name evidence="2" type="ORF">ABGV49_00285</name>
</gene>
<dbReference type="EMBL" id="JBDOJC010000001">
    <property type="protein sequence ID" value="MEO2215504.1"/>
    <property type="molecule type" value="Genomic_DNA"/>
</dbReference>
<feature type="compositionally biased region" description="Basic and acidic residues" evidence="1">
    <location>
        <begin position="232"/>
        <end position="243"/>
    </location>
</feature>
<feature type="region of interest" description="Disordered" evidence="1">
    <location>
        <begin position="223"/>
        <end position="243"/>
    </location>
</feature>
<evidence type="ECO:0000313" key="3">
    <source>
        <dbReference type="Proteomes" id="UP001455709"/>
    </source>
</evidence>
<reference evidence="2 3" key="1">
    <citation type="submission" date="2024-05" db="EMBL/GenBank/DDBJ databases">
        <authorList>
            <person name="De Oliveira J.P."/>
            <person name="Noriler S.A."/>
            <person name="De Oliveira A.G."/>
            <person name="Sipoli D.S."/>
        </authorList>
    </citation>
    <scope>NUCLEOTIDE SEQUENCE [LARGE SCALE GENOMIC DNA]</scope>
    <source>
        <strain evidence="2 3">LABIM189</strain>
    </source>
</reference>
<dbReference type="RefSeq" id="WP_347369297.1">
    <property type="nucleotide sequence ID" value="NZ_JBDOJC010000001.1"/>
</dbReference>
<keyword evidence="3" id="KW-1185">Reference proteome</keyword>
<evidence type="ECO:0008006" key="4">
    <source>
        <dbReference type="Google" id="ProtNLM"/>
    </source>
</evidence>
<sequence length="243" mass="27614">MHGDIPLPRQPTITDGVLIRSPQLRRLRRIDNLDQQARKRARQRLDDAEREADAIRRHAYRDGYQQGMLAALDQLAAHLANSQAQAARWREHLSEEARAMLAAAVDHPDTLLLLLDEWLRTRDGPSGDAVLYLQLPKRARSQQTALMALLADNWFGAIQIDYHDDDRFIMRCADQAAEFSPEQYLEPASRQLSHRLNTLPQECRQLSVAALEQFQRQLGPRLSALAAGGTPPHRDDDRQDPIA</sequence>
<evidence type="ECO:0000256" key="1">
    <source>
        <dbReference type="SAM" id="MobiDB-lite"/>
    </source>
</evidence>
<evidence type="ECO:0000313" key="2">
    <source>
        <dbReference type="EMBL" id="MEO2215504.1"/>
    </source>
</evidence>
<organism evidence="2 3">
    <name type="scientific">Chromobacterium vaccinii</name>
    <dbReference type="NCBI Taxonomy" id="1108595"/>
    <lineage>
        <taxon>Bacteria</taxon>
        <taxon>Pseudomonadati</taxon>
        <taxon>Pseudomonadota</taxon>
        <taxon>Betaproteobacteria</taxon>
        <taxon>Neisseriales</taxon>
        <taxon>Chromobacteriaceae</taxon>
        <taxon>Chromobacterium</taxon>
    </lineage>
</organism>
<dbReference type="Proteomes" id="UP001455709">
    <property type="component" value="Unassembled WGS sequence"/>
</dbReference>
<comment type="caution">
    <text evidence="2">The sequence shown here is derived from an EMBL/GenBank/DDBJ whole genome shotgun (WGS) entry which is preliminary data.</text>
</comment>
<name>A0ABV0F613_9NEIS</name>